<sequence>GGGELLLKIEGTGICGSDKHMYAGHMGLPFPIIPGHELVGTIEELGPKAADAMAIVGGPIQEGDRITTTPSSTVCGRCHYCLHMPQRPTLCSGRYVHGFVSSDVAPAPRGGFSQYMHLTERSWIFKIPDELSGDRAVLTEPAAVATRAVERALGPGIPHIGEGLGMDKSVLVLGAGPIGQLVIAVLSHIGTDLIIASDLSQSRLEMAGHMGAHHVVGAEGPLEERLDTVQNLTGGIGPDIVIETAGVPVVFKESLDFVRRGGIVVEVGHFTDPGAVDIHPNVVCFKDLDIRGMWAYPAMQFKTALSFLKNSRAPLDRFITHRLPLEET</sequence>
<protein>
    <recommendedName>
        <fullName evidence="7">Enoyl reductase (ER) domain-containing protein</fullName>
    </recommendedName>
</protein>
<evidence type="ECO:0000259" key="4">
    <source>
        <dbReference type="Pfam" id="PF00107"/>
    </source>
</evidence>
<evidence type="ECO:0000256" key="3">
    <source>
        <dbReference type="ARBA" id="ARBA00023002"/>
    </source>
</evidence>
<dbReference type="SUPFAM" id="SSF51735">
    <property type="entry name" value="NAD(P)-binding Rossmann-fold domains"/>
    <property type="match status" value="1"/>
</dbReference>
<dbReference type="GO" id="GO:0008270">
    <property type="term" value="F:zinc ion binding"/>
    <property type="evidence" value="ECO:0007669"/>
    <property type="project" value="InterPro"/>
</dbReference>
<reference evidence="6" key="1">
    <citation type="submission" date="2018-05" db="EMBL/GenBank/DDBJ databases">
        <authorList>
            <person name="Lanie J.A."/>
            <person name="Ng W.-L."/>
            <person name="Kazmierczak K.M."/>
            <person name="Andrzejewski T.M."/>
            <person name="Davidsen T.M."/>
            <person name="Wayne K.J."/>
            <person name="Tettelin H."/>
            <person name="Glass J.I."/>
            <person name="Rusch D."/>
            <person name="Podicherti R."/>
            <person name="Tsui H.-C.T."/>
            <person name="Winkler M.E."/>
        </authorList>
    </citation>
    <scope>NUCLEOTIDE SEQUENCE</scope>
</reference>
<evidence type="ECO:0000313" key="6">
    <source>
        <dbReference type="EMBL" id="SVC88732.1"/>
    </source>
</evidence>
<feature type="domain" description="Alcohol dehydrogenase-like C-terminal" evidence="4">
    <location>
        <begin position="177"/>
        <end position="309"/>
    </location>
</feature>
<proteinExistence type="predicted"/>
<keyword evidence="2" id="KW-0862">Zinc</keyword>
<dbReference type="Gene3D" id="3.90.180.10">
    <property type="entry name" value="Medium-chain alcohol dehydrogenases, catalytic domain"/>
    <property type="match status" value="1"/>
</dbReference>
<dbReference type="AlphaFoldDB" id="A0A382QV44"/>
<keyword evidence="1" id="KW-0479">Metal-binding</keyword>
<dbReference type="PROSITE" id="PS00059">
    <property type="entry name" value="ADH_ZINC"/>
    <property type="match status" value="1"/>
</dbReference>
<keyword evidence="3" id="KW-0560">Oxidoreductase</keyword>
<dbReference type="PANTHER" id="PTHR43401">
    <property type="entry name" value="L-THREONINE 3-DEHYDROGENASE"/>
    <property type="match status" value="1"/>
</dbReference>
<dbReference type="InterPro" id="IPR050129">
    <property type="entry name" value="Zn_alcohol_dh"/>
</dbReference>
<dbReference type="Pfam" id="PF00107">
    <property type="entry name" value="ADH_zinc_N"/>
    <property type="match status" value="1"/>
</dbReference>
<gene>
    <name evidence="6" type="ORF">METZ01_LOCUS341586</name>
</gene>
<dbReference type="Pfam" id="PF08240">
    <property type="entry name" value="ADH_N"/>
    <property type="match status" value="1"/>
</dbReference>
<dbReference type="InterPro" id="IPR013149">
    <property type="entry name" value="ADH-like_C"/>
</dbReference>
<organism evidence="6">
    <name type="scientific">marine metagenome</name>
    <dbReference type="NCBI Taxonomy" id="408172"/>
    <lineage>
        <taxon>unclassified sequences</taxon>
        <taxon>metagenomes</taxon>
        <taxon>ecological metagenomes</taxon>
    </lineage>
</organism>
<evidence type="ECO:0000259" key="5">
    <source>
        <dbReference type="Pfam" id="PF08240"/>
    </source>
</evidence>
<dbReference type="GO" id="GO:0016491">
    <property type="term" value="F:oxidoreductase activity"/>
    <property type="evidence" value="ECO:0007669"/>
    <property type="project" value="UniProtKB-KW"/>
</dbReference>
<dbReference type="PANTHER" id="PTHR43401:SF2">
    <property type="entry name" value="L-THREONINE 3-DEHYDROGENASE"/>
    <property type="match status" value="1"/>
</dbReference>
<dbReference type="InterPro" id="IPR036291">
    <property type="entry name" value="NAD(P)-bd_dom_sf"/>
</dbReference>
<feature type="non-terminal residue" evidence="6">
    <location>
        <position position="1"/>
    </location>
</feature>
<dbReference type="InterPro" id="IPR013154">
    <property type="entry name" value="ADH-like_N"/>
</dbReference>
<name>A0A382QV44_9ZZZZ</name>
<dbReference type="Gene3D" id="3.40.50.720">
    <property type="entry name" value="NAD(P)-binding Rossmann-like Domain"/>
    <property type="match status" value="1"/>
</dbReference>
<accession>A0A382QV44</accession>
<dbReference type="InterPro" id="IPR002328">
    <property type="entry name" value="ADH_Zn_CS"/>
</dbReference>
<dbReference type="SUPFAM" id="SSF50129">
    <property type="entry name" value="GroES-like"/>
    <property type="match status" value="1"/>
</dbReference>
<feature type="non-terminal residue" evidence="6">
    <location>
        <position position="328"/>
    </location>
</feature>
<feature type="domain" description="Alcohol dehydrogenase-like N-terminal" evidence="5">
    <location>
        <begin position="2"/>
        <end position="129"/>
    </location>
</feature>
<dbReference type="EMBL" id="UINC01116763">
    <property type="protein sequence ID" value="SVC88732.1"/>
    <property type="molecule type" value="Genomic_DNA"/>
</dbReference>
<dbReference type="InterPro" id="IPR011032">
    <property type="entry name" value="GroES-like_sf"/>
</dbReference>
<evidence type="ECO:0008006" key="7">
    <source>
        <dbReference type="Google" id="ProtNLM"/>
    </source>
</evidence>
<evidence type="ECO:0000256" key="2">
    <source>
        <dbReference type="ARBA" id="ARBA00022833"/>
    </source>
</evidence>
<evidence type="ECO:0000256" key="1">
    <source>
        <dbReference type="ARBA" id="ARBA00022723"/>
    </source>
</evidence>